<dbReference type="Proteomes" id="UP000291101">
    <property type="component" value="Unassembled WGS sequence"/>
</dbReference>
<proteinExistence type="predicted"/>
<name>A0A4Q2T8G4_9ACTN</name>
<evidence type="ECO:0000313" key="2">
    <source>
        <dbReference type="Proteomes" id="UP000291101"/>
    </source>
</evidence>
<accession>A0A4Q2T8G4</accession>
<dbReference type="RefSeq" id="WP_129423472.1">
    <property type="nucleotide sequence ID" value="NZ_SDWV01000001.1"/>
</dbReference>
<comment type="caution">
    <text evidence="1">The sequence shown here is derived from an EMBL/GenBank/DDBJ whole genome shotgun (WGS) entry which is preliminary data.</text>
</comment>
<organism evidence="1 2">
    <name type="scientific">Nocardioides zhouii</name>
    <dbReference type="NCBI Taxonomy" id="1168729"/>
    <lineage>
        <taxon>Bacteria</taxon>
        <taxon>Bacillati</taxon>
        <taxon>Actinomycetota</taxon>
        <taxon>Actinomycetes</taxon>
        <taxon>Propionibacteriales</taxon>
        <taxon>Nocardioidaceae</taxon>
        <taxon>Nocardioides</taxon>
    </lineage>
</organism>
<reference evidence="1 2" key="1">
    <citation type="submission" date="2019-01" db="EMBL/GenBank/DDBJ databases">
        <title>Novel species of Nocardioides.</title>
        <authorList>
            <person name="Liu Q."/>
            <person name="X Y.-H."/>
        </authorList>
    </citation>
    <scope>NUCLEOTIDE SEQUENCE [LARGE SCALE GENOMIC DNA]</scope>
    <source>
        <strain evidence="1 2">HLT2-9</strain>
    </source>
</reference>
<gene>
    <name evidence="1" type="ORF">EUA94_00080</name>
</gene>
<dbReference type="AlphaFoldDB" id="A0A4Q2T8G4"/>
<keyword evidence="2" id="KW-1185">Reference proteome</keyword>
<sequence>MSATLHDLVTVRARRGREPLHFADDIEALAWIKAEVDELRTQADDMLLIPTDVMSMRLSRVSAVVSVVAVLYGHDERDSR</sequence>
<evidence type="ECO:0000313" key="1">
    <source>
        <dbReference type="EMBL" id="RYC14563.1"/>
    </source>
</evidence>
<protein>
    <submittedName>
        <fullName evidence="1">Uncharacterized protein</fullName>
    </submittedName>
</protein>
<dbReference type="EMBL" id="SDWV01000001">
    <property type="protein sequence ID" value="RYC14563.1"/>
    <property type="molecule type" value="Genomic_DNA"/>
</dbReference>